<feature type="transmembrane region" description="Helical" evidence="7">
    <location>
        <begin position="114"/>
        <end position="137"/>
    </location>
</feature>
<dbReference type="AlphaFoldDB" id="A0A1Y6CD81"/>
<dbReference type="GO" id="GO:0055085">
    <property type="term" value="P:transmembrane transport"/>
    <property type="evidence" value="ECO:0007669"/>
    <property type="project" value="InterPro"/>
</dbReference>
<dbReference type="CDD" id="cd06261">
    <property type="entry name" value="TM_PBP2"/>
    <property type="match status" value="1"/>
</dbReference>
<feature type="transmembrane region" description="Helical" evidence="7">
    <location>
        <begin position="16"/>
        <end position="36"/>
    </location>
</feature>
<dbReference type="Gene3D" id="1.10.3720.10">
    <property type="entry name" value="MetI-like"/>
    <property type="match status" value="1"/>
</dbReference>
<proteinExistence type="inferred from homology"/>
<dbReference type="STRING" id="1513793.SAMN06296036_118132"/>
<evidence type="ECO:0000313" key="9">
    <source>
        <dbReference type="EMBL" id="SMF57329.1"/>
    </source>
</evidence>
<name>A0A1Y6CD81_9BACT</name>
<dbReference type="GO" id="GO:0005886">
    <property type="term" value="C:plasma membrane"/>
    <property type="evidence" value="ECO:0007669"/>
    <property type="project" value="UniProtKB-SubCell"/>
</dbReference>
<organism evidence="9 10">
    <name type="scientific">Pseudobacteriovorax antillogorgiicola</name>
    <dbReference type="NCBI Taxonomy" id="1513793"/>
    <lineage>
        <taxon>Bacteria</taxon>
        <taxon>Pseudomonadati</taxon>
        <taxon>Bdellovibrionota</taxon>
        <taxon>Oligoflexia</taxon>
        <taxon>Oligoflexales</taxon>
        <taxon>Pseudobacteriovoracaceae</taxon>
        <taxon>Pseudobacteriovorax</taxon>
    </lineage>
</organism>
<dbReference type="PANTHER" id="PTHR30151:SF0">
    <property type="entry name" value="ABC TRANSPORTER PERMEASE PROTEIN MJ0413-RELATED"/>
    <property type="match status" value="1"/>
</dbReference>
<dbReference type="Pfam" id="PF00528">
    <property type="entry name" value="BPD_transp_1"/>
    <property type="match status" value="1"/>
</dbReference>
<reference evidence="10" key="1">
    <citation type="submission" date="2017-04" db="EMBL/GenBank/DDBJ databases">
        <authorList>
            <person name="Varghese N."/>
            <person name="Submissions S."/>
        </authorList>
    </citation>
    <scope>NUCLEOTIDE SEQUENCE [LARGE SCALE GENOMIC DNA]</scope>
    <source>
        <strain evidence="10">RKEM611</strain>
    </source>
</reference>
<accession>A0A1Y6CD81</accession>
<evidence type="ECO:0000256" key="4">
    <source>
        <dbReference type="ARBA" id="ARBA00022692"/>
    </source>
</evidence>
<dbReference type="PROSITE" id="PS50928">
    <property type="entry name" value="ABC_TM1"/>
    <property type="match status" value="1"/>
</dbReference>
<keyword evidence="3" id="KW-1003">Cell membrane</keyword>
<dbReference type="RefSeq" id="WP_234996141.1">
    <property type="nucleotide sequence ID" value="NZ_FWZT01000018.1"/>
</dbReference>
<evidence type="ECO:0000256" key="1">
    <source>
        <dbReference type="ARBA" id="ARBA00004651"/>
    </source>
</evidence>
<keyword evidence="2 7" id="KW-0813">Transport</keyword>
<evidence type="ECO:0000313" key="10">
    <source>
        <dbReference type="Proteomes" id="UP000192907"/>
    </source>
</evidence>
<evidence type="ECO:0000256" key="3">
    <source>
        <dbReference type="ARBA" id="ARBA00022475"/>
    </source>
</evidence>
<comment type="subcellular location">
    <subcellularLocation>
        <location evidence="1 7">Cell membrane</location>
        <topology evidence="1 7">Multi-pass membrane protein</topology>
    </subcellularLocation>
</comment>
<gene>
    <name evidence="9" type="ORF">SAMN06296036_118132</name>
</gene>
<dbReference type="InterPro" id="IPR035906">
    <property type="entry name" value="MetI-like_sf"/>
</dbReference>
<dbReference type="SUPFAM" id="SSF161098">
    <property type="entry name" value="MetI-like"/>
    <property type="match status" value="1"/>
</dbReference>
<evidence type="ECO:0000256" key="6">
    <source>
        <dbReference type="ARBA" id="ARBA00023136"/>
    </source>
</evidence>
<evidence type="ECO:0000256" key="7">
    <source>
        <dbReference type="RuleBase" id="RU363032"/>
    </source>
</evidence>
<feature type="transmembrane region" description="Helical" evidence="7">
    <location>
        <begin position="87"/>
        <end position="107"/>
    </location>
</feature>
<evidence type="ECO:0000259" key="8">
    <source>
        <dbReference type="PROSITE" id="PS50928"/>
    </source>
</evidence>
<comment type="similarity">
    <text evidence="7">Belongs to the binding-protein-dependent transport system permease family.</text>
</comment>
<keyword evidence="4 7" id="KW-0812">Transmembrane</keyword>
<feature type="domain" description="ABC transmembrane type-1" evidence="8">
    <location>
        <begin position="80"/>
        <end position="260"/>
    </location>
</feature>
<keyword evidence="6 7" id="KW-0472">Membrane</keyword>
<dbReference type="EMBL" id="FWZT01000018">
    <property type="protein sequence ID" value="SMF57329.1"/>
    <property type="molecule type" value="Genomic_DNA"/>
</dbReference>
<sequence>MKRPQLLGFYASPGRLLGIFLSALPFVLFLIMYFNASSARLEENPQDKILPSLTQMLDAVDRVAFQEDRRSGEYILWSDTFASLKRIGIGISLAAFCGLFLGLNMGIYPGFRSLFLSFMTFFSIIPPLAILPILFISFGVDEFGKIALIFLGTFPLITRDIYLSSSKIPFEQIIKSLTLGARSWQVTYRIILPQILPRLIETVRLALGAAWLFLIASEAISSQEGLGYRIFLVRRYLAMDVIIPYALWITFLGFLFDYSLRKSIDIFFPWYKGVQ</sequence>
<protein>
    <submittedName>
        <fullName evidence="9">NitT/TauT family transport system permease protein</fullName>
    </submittedName>
</protein>
<evidence type="ECO:0000256" key="5">
    <source>
        <dbReference type="ARBA" id="ARBA00022989"/>
    </source>
</evidence>
<dbReference type="PANTHER" id="PTHR30151">
    <property type="entry name" value="ALKANE SULFONATE ABC TRANSPORTER-RELATED, MEMBRANE SUBUNIT"/>
    <property type="match status" value="1"/>
</dbReference>
<evidence type="ECO:0000256" key="2">
    <source>
        <dbReference type="ARBA" id="ARBA00022448"/>
    </source>
</evidence>
<dbReference type="InterPro" id="IPR000515">
    <property type="entry name" value="MetI-like"/>
</dbReference>
<dbReference type="Proteomes" id="UP000192907">
    <property type="component" value="Unassembled WGS sequence"/>
</dbReference>
<feature type="transmembrane region" description="Helical" evidence="7">
    <location>
        <begin position="236"/>
        <end position="256"/>
    </location>
</feature>
<keyword evidence="5 7" id="KW-1133">Transmembrane helix</keyword>
<keyword evidence="10" id="KW-1185">Reference proteome</keyword>